<dbReference type="Proteomes" id="UP000284557">
    <property type="component" value="Unassembled WGS sequence"/>
</dbReference>
<comment type="caution">
    <text evidence="1">The sequence shown here is derived from an EMBL/GenBank/DDBJ whole genome shotgun (WGS) entry which is preliminary data.</text>
</comment>
<proteinExistence type="predicted"/>
<dbReference type="PANTHER" id="PTHR37307">
    <property type="entry name" value="CELL DIVISION PROTEIN WHIA-RELATED"/>
    <property type="match status" value="1"/>
</dbReference>
<gene>
    <name evidence="1" type="ORF">D2E76_15905</name>
</gene>
<dbReference type="InterPro" id="IPR003802">
    <property type="entry name" value="Sporulation_regulator_WhiA"/>
</dbReference>
<dbReference type="EMBL" id="QXBN01000012">
    <property type="protein sequence ID" value="RIT36744.1"/>
    <property type="molecule type" value="Genomic_DNA"/>
</dbReference>
<accession>A0ABD7HLJ8</accession>
<evidence type="ECO:0000313" key="2">
    <source>
        <dbReference type="Proteomes" id="UP000284557"/>
    </source>
</evidence>
<name>A0ABD7HLJ8_9MYCO</name>
<dbReference type="AlphaFoldDB" id="A0ABD7HLJ8"/>
<protein>
    <submittedName>
        <fullName evidence="1">Uncharacterized protein</fullName>
    </submittedName>
</protein>
<evidence type="ECO:0000313" key="1">
    <source>
        <dbReference type="EMBL" id="RIT36744.1"/>
    </source>
</evidence>
<organism evidence="1 2">
    <name type="scientific">Mycobacteroides abscessus</name>
    <dbReference type="NCBI Taxonomy" id="36809"/>
    <lineage>
        <taxon>Bacteria</taxon>
        <taxon>Bacillati</taxon>
        <taxon>Actinomycetota</taxon>
        <taxon>Actinomycetes</taxon>
        <taxon>Mycobacteriales</taxon>
        <taxon>Mycobacteriaceae</taxon>
        <taxon>Mycobacteroides</taxon>
    </lineage>
</organism>
<reference evidence="1 2" key="1">
    <citation type="submission" date="2018-08" db="EMBL/GenBank/DDBJ databases">
        <title>Linezolid Resistance in Mycobacterium abscessus: MIC Distribution and Comprehensive Investigation of Resistance Mechanisms.</title>
        <authorList>
            <person name="Ye M."/>
            <person name="Xu L."/>
            <person name="Zou Y."/>
            <person name="Li B."/>
            <person name="Guo Q."/>
            <person name="Zhang Y."/>
            <person name="Zhan M."/>
            <person name="Xu B."/>
            <person name="Yu F."/>
            <person name="Zhang Z."/>
            <person name="Chu H."/>
        </authorList>
    </citation>
    <scope>NUCLEOTIDE SEQUENCE [LARGE SCALE GENOMIC DNA]</scope>
    <source>
        <strain evidence="1 2">G143</strain>
    </source>
</reference>
<dbReference type="PANTHER" id="PTHR37307:SF1">
    <property type="entry name" value="CELL DIVISION PROTEIN WHIA-RELATED"/>
    <property type="match status" value="1"/>
</dbReference>
<dbReference type="RefSeq" id="WP_119596401.1">
    <property type="nucleotide sequence ID" value="NZ_QXBN01000012.1"/>
</dbReference>
<sequence>MATAEPRSHHATLANNNTARAQAAAAIEAQWISELGDLSAYSLPPHMQRAAELRRDHPTLAYTQLADKMGITKHAYAGLIRRLRIKVTRQRAPYIGPTLAADKAARAKLAAGAEAQWIADLGELSTYGLPEHVQQAAELRRDHPELTRQQLADMMGITRGAYAKALYRFRALVRRTPSLAHWIAELGDLSKYGLTKRVQQAAELRRDHPELTRQQLADMMGITANSYAYLLCKFRAWPRRPSVAQWINNLGDLSAYALTPRVRQAAELRRDHPELTYPQLADKMGVATGTYTKLIHVLRATVILGPDARPSAWPMFKANAALDAKRIAELGDLTAYRLSPRVRRAAELRRDHPELSHPQLAAHMGITAAAYSGLLARFWTRGPEEPITIVSQGIAELGDLSRYGLTEQVQQAAELRRDHPELTYTQLAAEMGITRAAYKELLTRFRGTINGDLAAARKPLLPRPVEDLLATVQHFKGTRQEPHLSAG</sequence>